<dbReference type="EMBL" id="BQOB01000001">
    <property type="protein sequence ID" value="GKH82744.1"/>
    <property type="molecule type" value="Genomic_DNA"/>
</dbReference>
<dbReference type="Pfam" id="PF00534">
    <property type="entry name" value="Glycos_transf_1"/>
    <property type="match status" value="1"/>
</dbReference>
<dbReference type="Gene3D" id="3.40.50.2000">
    <property type="entry name" value="Glycogen Phosphorylase B"/>
    <property type="match status" value="2"/>
</dbReference>
<name>A0AA37KPY2_9BACT</name>
<dbReference type="KEGG" id="bdo:EL88_09415"/>
<reference evidence="3" key="1">
    <citation type="submission" date="2022-01" db="EMBL/GenBank/DDBJ databases">
        <title>Novel bile acid biosynthetic pathways are enriched in the microbiome of centenarians.</title>
        <authorList>
            <person name="Sato Y."/>
            <person name="Atarashi K."/>
            <person name="Plichta R.D."/>
            <person name="Arai Y."/>
            <person name="Sasajima S."/>
            <person name="Kearney M.S."/>
            <person name="Suda W."/>
            <person name="Takeshita K."/>
            <person name="Sasaki T."/>
            <person name="Okamoto S."/>
            <person name="Skelly N.A."/>
            <person name="Okamura Y."/>
            <person name="Vlamakis H."/>
            <person name="Li Y."/>
            <person name="Tanoue T."/>
            <person name="Takei H."/>
            <person name="Nittono H."/>
            <person name="Narushima S."/>
            <person name="Irie J."/>
            <person name="Itoh H."/>
            <person name="Moriya K."/>
            <person name="Sugiura Y."/>
            <person name="Suematsu M."/>
            <person name="Moritoki N."/>
            <person name="Shibata S."/>
            <person name="Littman R.D."/>
            <person name="Fischbach A.M."/>
            <person name="Uwamino Y."/>
            <person name="Inoue T."/>
            <person name="Honda A."/>
            <person name="Hattori M."/>
            <person name="Murai T."/>
            <person name="Xavier J.R."/>
            <person name="Hirose N."/>
            <person name="Honda K."/>
        </authorList>
    </citation>
    <scope>NUCLEOTIDE SEQUENCE</scope>
    <source>
        <strain evidence="3">CE91-St7</strain>
    </source>
</reference>
<dbReference type="Pfam" id="PF13439">
    <property type="entry name" value="Glyco_transf_4"/>
    <property type="match status" value="1"/>
</dbReference>
<dbReference type="AlphaFoldDB" id="A0AA37KPY2"/>
<sequence>MKIKKNSGKINFSLASQILFLGIDYKKAKGGVASVEKVYSTIFSPFHFVRTVVDGNSIQKIGIFIEAFIHFMFVMICCPEIKIVHIHGASYASFWRKRIFIFLSKLFRKKVVYHMHGGAFKEFALKHRTIVNNTLRKCDIVIVLSDSWKEFFINELGCKNVIVIKNPIEHPIYKSGPKKNACVLLFLGLLCKEKGIYDLLEVISENKKAYWGNLIFRFAGNGNVVDVLNTIKRLKIDDIAFYEGWVSGKEKIKLLNEADVYILPSYYEGLPISILESMSYHLPIISTNVGGIPEIVKDGVNGFIIEPGNKKGLKEAIDHLLFNRELREKMGVASADMVKDHLPDSVKKQLENLYLKLLNDK</sequence>
<dbReference type="GO" id="GO:0016757">
    <property type="term" value="F:glycosyltransferase activity"/>
    <property type="evidence" value="ECO:0007669"/>
    <property type="project" value="InterPro"/>
</dbReference>
<dbReference type="InterPro" id="IPR028098">
    <property type="entry name" value="Glyco_trans_4-like_N"/>
</dbReference>
<evidence type="ECO:0000259" key="2">
    <source>
        <dbReference type="Pfam" id="PF13439"/>
    </source>
</evidence>
<evidence type="ECO:0000313" key="4">
    <source>
        <dbReference type="Proteomes" id="UP001055104"/>
    </source>
</evidence>
<dbReference type="CDD" id="cd03801">
    <property type="entry name" value="GT4_PimA-like"/>
    <property type="match status" value="1"/>
</dbReference>
<feature type="domain" description="Glycosyl transferase family 1" evidence="1">
    <location>
        <begin position="175"/>
        <end position="332"/>
    </location>
</feature>
<gene>
    <name evidence="3" type="ORF">CE91St7_36280</name>
</gene>
<evidence type="ECO:0000259" key="1">
    <source>
        <dbReference type="Pfam" id="PF00534"/>
    </source>
</evidence>
<dbReference type="SUPFAM" id="SSF53756">
    <property type="entry name" value="UDP-Glycosyltransferase/glycogen phosphorylase"/>
    <property type="match status" value="1"/>
</dbReference>
<proteinExistence type="predicted"/>
<protein>
    <recommendedName>
        <fullName evidence="5">Glycosyltransferase family 1 protein</fullName>
    </recommendedName>
</protein>
<evidence type="ECO:0008006" key="5">
    <source>
        <dbReference type="Google" id="ProtNLM"/>
    </source>
</evidence>
<dbReference type="PANTHER" id="PTHR12526:SF638">
    <property type="entry name" value="SPORE COAT PROTEIN SA"/>
    <property type="match status" value="1"/>
</dbReference>
<dbReference type="InterPro" id="IPR001296">
    <property type="entry name" value="Glyco_trans_1"/>
</dbReference>
<dbReference type="PANTHER" id="PTHR12526">
    <property type="entry name" value="GLYCOSYLTRANSFERASE"/>
    <property type="match status" value="1"/>
</dbReference>
<dbReference type="RefSeq" id="WP_007851669.1">
    <property type="nucleotide sequence ID" value="NZ_BQOA01000001.1"/>
</dbReference>
<feature type="domain" description="Glycosyltransferase subfamily 4-like N-terminal" evidence="2">
    <location>
        <begin position="81"/>
        <end position="169"/>
    </location>
</feature>
<organism evidence="3 4">
    <name type="scientific">Phocaeicola dorei</name>
    <dbReference type="NCBI Taxonomy" id="357276"/>
    <lineage>
        <taxon>Bacteria</taxon>
        <taxon>Pseudomonadati</taxon>
        <taxon>Bacteroidota</taxon>
        <taxon>Bacteroidia</taxon>
        <taxon>Bacteroidales</taxon>
        <taxon>Bacteroidaceae</taxon>
        <taxon>Phocaeicola</taxon>
    </lineage>
</organism>
<comment type="caution">
    <text evidence="3">The sequence shown here is derived from an EMBL/GenBank/DDBJ whole genome shotgun (WGS) entry which is preliminary data.</text>
</comment>
<dbReference type="Proteomes" id="UP001055104">
    <property type="component" value="Unassembled WGS sequence"/>
</dbReference>
<evidence type="ECO:0000313" key="3">
    <source>
        <dbReference type="EMBL" id="GKH82744.1"/>
    </source>
</evidence>
<accession>A0AA37KPY2</accession>